<proteinExistence type="predicted"/>
<gene>
    <name evidence="1" type="ORF">KIN20_031940</name>
</gene>
<organism evidence="1 2">
    <name type="scientific">Parelaphostrongylus tenuis</name>
    <name type="common">Meningeal worm</name>
    <dbReference type="NCBI Taxonomy" id="148309"/>
    <lineage>
        <taxon>Eukaryota</taxon>
        <taxon>Metazoa</taxon>
        <taxon>Ecdysozoa</taxon>
        <taxon>Nematoda</taxon>
        <taxon>Chromadorea</taxon>
        <taxon>Rhabditida</taxon>
        <taxon>Rhabditina</taxon>
        <taxon>Rhabditomorpha</taxon>
        <taxon>Strongyloidea</taxon>
        <taxon>Metastrongylidae</taxon>
        <taxon>Parelaphostrongylus</taxon>
    </lineage>
</organism>
<dbReference type="Proteomes" id="UP001196413">
    <property type="component" value="Unassembled WGS sequence"/>
</dbReference>
<keyword evidence="2" id="KW-1185">Reference proteome</keyword>
<reference evidence="1" key="1">
    <citation type="submission" date="2021-06" db="EMBL/GenBank/DDBJ databases">
        <title>Parelaphostrongylus tenuis whole genome reference sequence.</title>
        <authorList>
            <person name="Garwood T.J."/>
            <person name="Larsen P.A."/>
            <person name="Fountain-Jones N.M."/>
            <person name="Garbe J.R."/>
            <person name="Macchietto M.G."/>
            <person name="Kania S.A."/>
            <person name="Gerhold R.W."/>
            <person name="Richards J.E."/>
            <person name="Wolf T.M."/>
        </authorList>
    </citation>
    <scope>NUCLEOTIDE SEQUENCE</scope>
    <source>
        <strain evidence="1">MNPRO001-30</strain>
        <tissue evidence="1">Meninges</tissue>
    </source>
</reference>
<evidence type="ECO:0000313" key="2">
    <source>
        <dbReference type="Proteomes" id="UP001196413"/>
    </source>
</evidence>
<dbReference type="EMBL" id="JAHQIW010006757">
    <property type="protein sequence ID" value="KAJ1370251.1"/>
    <property type="molecule type" value="Genomic_DNA"/>
</dbReference>
<sequence length="151" mass="16887">MWCNAGRSREDYVFHGSRFHNFTCRNGLLSCTRCPCPNSGIAPDSTSAQTFVQNVVKQTVFDVLEHEGRSALLPDSVISAILSQLTLSVTYTPMLCQKAPGLMDTIFICIKKMLSMMVSSSEPDEGKLHYRRRHGDGNLHWRYGNEVDSLG</sequence>
<accession>A0AAD5WHN7</accession>
<comment type="caution">
    <text evidence="1">The sequence shown here is derived from an EMBL/GenBank/DDBJ whole genome shotgun (WGS) entry which is preliminary data.</text>
</comment>
<evidence type="ECO:0000313" key="1">
    <source>
        <dbReference type="EMBL" id="KAJ1370251.1"/>
    </source>
</evidence>
<name>A0AAD5WHN7_PARTN</name>
<dbReference type="AlphaFoldDB" id="A0AAD5WHN7"/>
<protein>
    <submittedName>
        <fullName evidence="1">Uncharacterized protein</fullName>
    </submittedName>
</protein>